<dbReference type="AlphaFoldDB" id="A0A7F5RIV1"/>
<keyword evidence="1" id="KW-0175">Coiled coil</keyword>
<evidence type="ECO:0000313" key="3">
    <source>
        <dbReference type="Proteomes" id="UP000192223"/>
    </source>
</evidence>
<feature type="coiled-coil region" evidence="1">
    <location>
        <begin position="270"/>
        <end position="304"/>
    </location>
</feature>
<dbReference type="InParanoid" id="A0A7F5RIV1"/>
<feature type="coiled-coil region" evidence="1">
    <location>
        <begin position="590"/>
        <end position="617"/>
    </location>
</feature>
<feature type="region of interest" description="Disordered" evidence="2">
    <location>
        <begin position="1"/>
        <end position="37"/>
    </location>
</feature>
<dbReference type="Proteomes" id="UP000192223">
    <property type="component" value="Unplaced"/>
</dbReference>
<feature type="coiled-coil region" evidence="1">
    <location>
        <begin position="194"/>
        <end position="221"/>
    </location>
</feature>
<feature type="compositionally biased region" description="Basic and acidic residues" evidence="2">
    <location>
        <begin position="8"/>
        <end position="22"/>
    </location>
</feature>
<evidence type="ECO:0000256" key="1">
    <source>
        <dbReference type="SAM" id="Coils"/>
    </source>
</evidence>
<organism evidence="3 4">
    <name type="scientific">Agrilus planipennis</name>
    <name type="common">Emerald ash borer</name>
    <name type="synonym">Agrilus marcopoli</name>
    <dbReference type="NCBI Taxonomy" id="224129"/>
    <lineage>
        <taxon>Eukaryota</taxon>
        <taxon>Metazoa</taxon>
        <taxon>Ecdysozoa</taxon>
        <taxon>Arthropoda</taxon>
        <taxon>Hexapoda</taxon>
        <taxon>Insecta</taxon>
        <taxon>Pterygota</taxon>
        <taxon>Neoptera</taxon>
        <taxon>Endopterygota</taxon>
        <taxon>Coleoptera</taxon>
        <taxon>Polyphaga</taxon>
        <taxon>Elateriformia</taxon>
        <taxon>Buprestoidea</taxon>
        <taxon>Buprestidae</taxon>
        <taxon>Agrilinae</taxon>
        <taxon>Agrilus</taxon>
    </lineage>
</organism>
<dbReference type="GeneID" id="112906276"/>
<accession>A0A7F5RIV1</accession>
<dbReference type="KEGG" id="apln:112906276"/>
<evidence type="ECO:0000313" key="4">
    <source>
        <dbReference type="RefSeq" id="XP_025835932.1"/>
    </source>
</evidence>
<dbReference type="OrthoDB" id="2020852at2759"/>
<name>A0A7F5RIV1_AGRPL</name>
<dbReference type="RefSeq" id="XP_025835932.1">
    <property type="nucleotide sequence ID" value="XM_025980147.1"/>
</dbReference>
<evidence type="ECO:0000256" key="2">
    <source>
        <dbReference type="SAM" id="MobiDB-lite"/>
    </source>
</evidence>
<reference evidence="4" key="1">
    <citation type="submission" date="2025-08" db="UniProtKB">
        <authorList>
            <consortium name="RefSeq"/>
        </authorList>
    </citation>
    <scope>IDENTIFICATION</scope>
    <source>
        <tissue evidence="4">Entire body</tissue>
    </source>
</reference>
<gene>
    <name evidence="4" type="primary">LOC112906276</name>
</gene>
<proteinExistence type="predicted"/>
<keyword evidence="3" id="KW-1185">Reference proteome</keyword>
<sequence length="661" mass="76015">MENSRFLELNKKEPDKNKERNEGNSNSSNQNNIDDVNSSFNSILMDTSKNEPACSSNNSVILEQLPSDNDSIENDCSYEEIELASVTNQNFKEQNLAICVAKTPKMQLNFHSDIGGDGQNTEDNNEEFIKCIIYGIIESSNFDDETTFPSKSSNSFNLFEEINLSDSLIENHLKPTLLNESSNQNTKLNSDIAIRELLLKVKQLEETVIVKEAALNALTLELESLKEIHSNNSSTLNSGTSTTEYRCIHDELQNKIVDFQNALAYRDNIIQQLTESLQQSVNRKEELQRESQLFLQEINLLKQQLLDTSSLFCENKNKSNLVESEIQTEAHFEITDTVALWTNNDLLNLLVRLESQLNPSQMNLFSDIKMKLYENMKETLSNCKRNNEENVMLQDELSNKNEQELKIAQFNELVMDAETSEFSRLRLELEVKHAKEMEELRTYFEQKCADLEKHYSEEVLNSRKLSGSSYCSGHDLNSDVFLSNNEMGPGGDTSNLTNNIEKYNVADITKSDIQKFKNDLQKICDIMETFDLINATNSELHLLVQSISVYDMKLLTQINLTEIQNRNHTELEILRDNYENRISLLDVEYNKKIQDIERKHNEEISSLKEQLQNNVRNQHEVANPGESELAEVVQSYERKLQEQVMLAKIDIINALEYQIQL</sequence>
<protein>
    <submittedName>
        <fullName evidence="4">Centrosomal protein of 112 kDa-like</fullName>
    </submittedName>
</protein>
<feature type="compositionally biased region" description="Low complexity" evidence="2">
    <location>
        <begin position="23"/>
        <end position="37"/>
    </location>
</feature>